<evidence type="ECO:0000259" key="1">
    <source>
        <dbReference type="PROSITE" id="PS50219"/>
    </source>
</evidence>
<dbReference type="OrthoDB" id="5325112at2759"/>
<dbReference type="AlphaFoldDB" id="A0A5N5TFR5"/>
<dbReference type="InterPro" id="IPR032914">
    <property type="entry name" value="Vam6/VPS39/TRAP1"/>
</dbReference>
<organism evidence="2 3">
    <name type="scientific">Armadillidium nasatum</name>
    <dbReference type="NCBI Taxonomy" id="96803"/>
    <lineage>
        <taxon>Eukaryota</taxon>
        <taxon>Metazoa</taxon>
        <taxon>Ecdysozoa</taxon>
        <taxon>Arthropoda</taxon>
        <taxon>Crustacea</taxon>
        <taxon>Multicrustacea</taxon>
        <taxon>Malacostraca</taxon>
        <taxon>Eumalacostraca</taxon>
        <taxon>Peracarida</taxon>
        <taxon>Isopoda</taxon>
        <taxon>Oniscidea</taxon>
        <taxon>Crinocheta</taxon>
        <taxon>Armadillidiidae</taxon>
        <taxon>Armadillidium</taxon>
    </lineage>
</organism>
<accession>A0A5N5TFR5</accession>
<dbReference type="PANTHER" id="PTHR12894">
    <property type="entry name" value="CNH DOMAIN CONTAINING"/>
    <property type="match status" value="1"/>
</dbReference>
<dbReference type="EMBL" id="SEYY01001216">
    <property type="protein sequence ID" value="KAB7505483.1"/>
    <property type="molecule type" value="Genomic_DNA"/>
</dbReference>
<dbReference type="GO" id="GO:0005737">
    <property type="term" value="C:cytoplasm"/>
    <property type="evidence" value="ECO:0007669"/>
    <property type="project" value="TreeGrafter"/>
</dbReference>
<feature type="domain" description="CNH" evidence="1">
    <location>
        <begin position="18"/>
        <end position="289"/>
    </location>
</feature>
<proteinExistence type="predicted"/>
<dbReference type="PANTHER" id="PTHR12894:SF49">
    <property type="entry name" value="VAM6_VPS39-LIKE PROTEIN"/>
    <property type="match status" value="1"/>
</dbReference>
<evidence type="ECO:0000313" key="2">
    <source>
        <dbReference type="EMBL" id="KAB7505483.1"/>
    </source>
</evidence>
<dbReference type="InterPro" id="IPR036322">
    <property type="entry name" value="WD40_repeat_dom_sf"/>
</dbReference>
<dbReference type="SUPFAM" id="SSF50978">
    <property type="entry name" value="WD40 repeat-like"/>
    <property type="match status" value="1"/>
</dbReference>
<dbReference type="GO" id="GO:0016020">
    <property type="term" value="C:membrane"/>
    <property type="evidence" value="ECO:0007669"/>
    <property type="project" value="TreeGrafter"/>
</dbReference>
<gene>
    <name evidence="2" type="primary">Vps39</name>
    <name evidence="2" type="ORF">Anas_02483</name>
</gene>
<dbReference type="Pfam" id="PF00780">
    <property type="entry name" value="CNH"/>
    <property type="match status" value="1"/>
</dbReference>
<dbReference type="GO" id="GO:0034058">
    <property type="term" value="P:endosomal vesicle fusion"/>
    <property type="evidence" value="ECO:0007669"/>
    <property type="project" value="TreeGrafter"/>
</dbReference>
<dbReference type="PROSITE" id="PS50219">
    <property type="entry name" value="CNH"/>
    <property type="match status" value="1"/>
</dbReference>
<sequence length="332" mass="37784">MKAMYDAYEPLPILEKFPLQIETITAYDGNLVVGTKQGHLLMYSINSDSTSRMKINLLRSNKNFSRKPITQIAVVPEHQILISLSDQMISIHDLTVFNFPLLSTLQETKGAVAFDLDIKHNISLTGEAFVTVRLVVAVRRKLQFYYWKARQFHSFEKDLSLNDTPKSLLWCGEAVVVGLRYDYWLVQLTGEQKELFATGRSQQPLMTKLSDNCLAVERDEKTIFIDTDGKTVCNNLEWKEQPSALIYDEPYIIAIVSKSVQVQSQNPILHIQTIDIEKPKFLTYAVTNKNKKQVFVASATHIWSLCPVPISIQIPQLLAAKEFTFALKLADL</sequence>
<name>A0A5N5TFR5_9CRUS</name>
<reference evidence="2 3" key="1">
    <citation type="journal article" date="2019" name="PLoS Biol.">
        <title>Sex chromosomes control vertical transmission of feminizing Wolbachia symbionts in an isopod.</title>
        <authorList>
            <person name="Becking T."/>
            <person name="Chebbi M.A."/>
            <person name="Giraud I."/>
            <person name="Moumen B."/>
            <person name="Laverre T."/>
            <person name="Caubet Y."/>
            <person name="Peccoud J."/>
            <person name="Gilbert C."/>
            <person name="Cordaux R."/>
        </authorList>
    </citation>
    <scope>NUCLEOTIDE SEQUENCE [LARGE SCALE GENOMIC DNA]</scope>
    <source>
        <strain evidence="2">ANa2</strain>
        <tissue evidence="2">Whole body excluding digestive tract and cuticle</tissue>
    </source>
</reference>
<evidence type="ECO:0000313" key="3">
    <source>
        <dbReference type="Proteomes" id="UP000326759"/>
    </source>
</evidence>
<keyword evidence="3" id="KW-1185">Reference proteome</keyword>
<protein>
    <submittedName>
        <fullName evidence="2">Vam6/Vps39-like protein</fullName>
    </submittedName>
</protein>
<comment type="caution">
    <text evidence="2">The sequence shown here is derived from an EMBL/GenBank/DDBJ whole genome shotgun (WGS) entry which is preliminary data.</text>
</comment>
<dbReference type="GO" id="GO:0006914">
    <property type="term" value="P:autophagy"/>
    <property type="evidence" value="ECO:0007669"/>
    <property type="project" value="TreeGrafter"/>
</dbReference>
<dbReference type="Proteomes" id="UP000326759">
    <property type="component" value="Unassembled WGS sequence"/>
</dbReference>
<dbReference type="InterPro" id="IPR001180">
    <property type="entry name" value="CNH_dom"/>
</dbReference>